<dbReference type="FunFam" id="2.60.40.10:FF:000169">
    <property type="entry name" value="1,4-alpha-glucan branching enzyme GlgB"/>
    <property type="match status" value="1"/>
</dbReference>
<comment type="similarity">
    <text evidence="4 10">Belongs to the glycosyl hydrolase 13 family. GlgB subfamily.</text>
</comment>
<evidence type="ECO:0000256" key="6">
    <source>
        <dbReference type="ARBA" id="ARBA00022676"/>
    </source>
</evidence>
<dbReference type="CDD" id="cd11322">
    <property type="entry name" value="AmyAc_Glg_BE"/>
    <property type="match status" value="1"/>
</dbReference>
<dbReference type="NCBIfam" id="TIGR01515">
    <property type="entry name" value="branching_enzym"/>
    <property type="match status" value="1"/>
</dbReference>
<comment type="pathway">
    <text evidence="3 10">Glycan biosynthesis; glycogen biosynthesis.</text>
</comment>
<gene>
    <name evidence="10 11" type="primary">glgB</name>
    <name evidence="11" type="ORF">GMA64_04535</name>
</gene>
<evidence type="ECO:0000256" key="5">
    <source>
        <dbReference type="ARBA" id="ARBA00022600"/>
    </source>
</evidence>
<dbReference type="EC" id="2.4.1.18" evidence="10"/>
<dbReference type="InterPro" id="IPR013783">
    <property type="entry name" value="Ig-like_fold"/>
</dbReference>
<dbReference type="NCBIfam" id="NF003811">
    <property type="entry name" value="PRK05402.1"/>
    <property type="match status" value="1"/>
</dbReference>
<feature type="active site" description="Nucleophile" evidence="10">
    <location>
        <position position="309"/>
    </location>
</feature>
<dbReference type="RefSeq" id="WP_129821203.1">
    <property type="nucleotide sequence ID" value="NZ_RCYV01000001.1"/>
</dbReference>
<dbReference type="Gene3D" id="2.60.40.10">
    <property type="entry name" value="Immunoglobulins"/>
    <property type="match status" value="1"/>
</dbReference>
<evidence type="ECO:0000256" key="9">
    <source>
        <dbReference type="ARBA" id="ARBA00023277"/>
    </source>
</evidence>
<keyword evidence="9 10" id="KW-0119">Carbohydrate metabolism</keyword>
<dbReference type="SUPFAM" id="SSF51445">
    <property type="entry name" value="(Trans)glycosidases"/>
    <property type="match status" value="1"/>
</dbReference>
<sequence>MIEFTSGDRYLFNEGTHKQLYKKFGSFVVRDNEEVLGTYFCVYAPHASKVCVVGDFNHWNGTHHEMRRDDGIWSLFIPGIGEGSIYKYEIVTAFGQTILKADPYAFYAEQRPNTASIVYDIEGFEWTDAEWAKKRQFSNIFEEPLNIYELHLGSWRRNKELVESETFHSYTEIMDELIEYVLEHSYTHIELMPLYEHPFDGSWGYQATGYYAASSRYGEPKDLMMLINRCHEAGIGVIMDWVPGHFCRDAHGLFKFDGEAVYEYPYEDIAVSEWGTGNFDLGKGTVRSFLISNALFWMKYYHVDGFRVDAVANMIYWDGNKSRGVNHGAVEFIQKLNEAVFLEDDKILMIAEDSTSYPLVTAPVSVGGLGFSYKWNMGWMNDTLDYIELDNIYRPYHHNYITFAMAYAYSENFVLPFSHDEVVHGKKSLVDKAPGDYWQKLAQFRLLCTYQMTLPGKKLNFMANEIAQFHEWKDKEQVDWHLLKYPAHDASNRYIKDLNKLYLNEPALWELDHSFEGFEWIDVNNNEQSIFSYIRKCKNADEFVVVVLNFKPVPYHKYRVGVPCFGEYTEALNSDRDYYHGSNQYNGLPLVAKKGMTHGKPYYIEVTIPPYGATIFKYRPLEEETEVEEGLEVELA</sequence>
<dbReference type="Pfam" id="PF00128">
    <property type="entry name" value="Alpha-amylase"/>
    <property type="match status" value="1"/>
</dbReference>
<dbReference type="FunFam" id="2.60.40.1180:FF:000002">
    <property type="entry name" value="1,4-alpha-glucan branching enzyme GlgB"/>
    <property type="match status" value="1"/>
</dbReference>
<name>A0A6I3NB30_9FIRM</name>
<dbReference type="InterPro" id="IPR006047">
    <property type="entry name" value="GH13_cat_dom"/>
</dbReference>
<evidence type="ECO:0000256" key="8">
    <source>
        <dbReference type="ARBA" id="ARBA00023056"/>
    </source>
</evidence>
<keyword evidence="5 10" id="KW-0321">Glycogen metabolism</keyword>
<dbReference type="InterPro" id="IPR044143">
    <property type="entry name" value="GlgB_N_E_set_prok"/>
</dbReference>
<dbReference type="Gene3D" id="2.60.40.1180">
    <property type="entry name" value="Golgi alpha-mannosidase II"/>
    <property type="match status" value="1"/>
</dbReference>
<dbReference type="GO" id="GO:0003844">
    <property type="term" value="F:1,4-alpha-glucan branching enzyme activity"/>
    <property type="evidence" value="ECO:0007669"/>
    <property type="project" value="UniProtKB-UniRule"/>
</dbReference>
<dbReference type="InterPro" id="IPR017853">
    <property type="entry name" value="GH"/>
</dbReference>
<evidence type="ECO:0000256" key="4">
    <source>
        <dbReference type="ARBA" id="ARBA00009000"/>
    </source>
</evidence>
<dbReference type="PIRSF" id="PIRSF000463">
    <property type="entry name" value="GlgB"/>
    <property type="match status" value="1"/>
</dbReference>
<dbReference type="HAMAP" id="MF_00685">
    <property type="entry name" value="GlgB"/>
    <property type="match status" value="1"/>
</dbReference>
<protein>
    <recommendedName>
        <fullName evidence="10">1,4-alpha-glucan branching enzyme GlgB</fullName>
        <ecNumber evidence="10">2.4.1.18</ecNumber>
    </recommendedName>
    <alternativeName>
        <fullName evidence="10">1,4-alpha-D-glucan:1,4-alpha-D-glucan 6-glucosyl-transferase</fullName>
    </alternativeName>
    <alternativeName>
        <fullName evidence="10">Alpha-(1-&gt;4)-glucan branching enzyme</fullName>
    </alternativeName>
    <alternativeName>
        <fullName evidence="10">Glycogen branching enzyme</fullName>
        <shortName evidence="10">BE</shortName>
    </alternativeName>
</protein>
<reference evidence="11" key="1">
    <citation type="journal article" date="2019" name="Nat. Med.">
        <title>A library of human gut bacterial isolates paired with longitudinal multiomics data enables mechanistic microbiome research.</title>
        <authorList>
            <person name="Poyet M."/>
            <person name="Groussin M."/>
            <person name="Gibbons S.M."/>
            <person name="Avila-Pacheco J."/>
            <person name="Jiang X."/>
            <person name="Kearney S.M."/>
            <person name="Perrotta A.R."/>
            <person name="Berdy B."/>
            <person name="Zhao S."/>
            <person name="Lieberman T.D."/>
            <person name="Swanson P.K."/>
            <person name="Smith M."/>
            <person name="Roesemann S."/>
            <person name="Alexander J.E."/>
            <person name="Rich S.A."/>
            <person name="Livny J."/>
            <person name="Vlamakis H."/>
            <person name="Clish C."/>
            <person name="Bullock K."/>
            <person name="Deik A."/>
            <person name="Scott J."/>
            <person name="Pierce K.A."/>
            <person name="Xavier R.J."/>
            <person name="Alm E.J."/>
        </authorList>
    </citation>
    <scope>NUCLEOTIDE SEQUENCE</scope>
    <source>
        <strain evidence="11">BIOML-A179</strain>
    </source>
</reference>
<dbReference type="GO" id="GO:0004553">
    <property type="term" value="F:hydrolase activity, hydrolyzing O-glycosyl compounds"/>
    <property type="evidence" value="ECO:0007669"/>
    <property type="project" value="InterPro"/>
</dbReference>
<dbReference type="PANTHER" id="PTHR43651:SF3">
    <property type="entry name" value="1,4-ALPHA-GLUCAN-BRANCHING ENZYME"/>
    <property type="match status" value="1"/>
</dbReference>
<feature type="active site" description="Proton donor" evidence="10">
    <location>
        <position position="352"/>
    </location>
</feature>
<dbReference type="NCBIfam" id="NF008967">
    <property type="entry name" value="PRK12313.1"/>
    <property type="match status" value="1"/>
</dbReference>
<dbReference type="UniPathway" id="UPA00164"/>
<dbReference type="SUPFAM" id="SSF51011">
    <property type="entry name" value="Glycosyl hydrolase domain"/>
    <property type="match status" value="1"/>
</dbReference>
<evidence type="ECO:0000256" key="3">
    <source>
        <dbReference type="ARBA" id="ARBA00004964"/>
    </source>
</evidence>
<keyword evidence="7 10" id="KW-0808">Transferase</keyword>
<dbReference type="GO" id="GO:0005829">
    <property type="term" value="C:cytosol"/>
    <property type="evidence" value="ECO:0007669"/>
    <property type="project" value="TreeGrafter"/>
</dbReference>
<dbReference type="EMBL" id="WMQV01000007">
    <property type="protein sequence ID" value="MTL93785.1"/>
    <property type="molecule type" value="Genomic_DNA"/>
</dbReference>
<comment type="subunit">
    <text evidence="10">Monomer.</text>
</comment>
<evidence type="ECO:0000256" key="2">
    <source>
        <dbReference type="ARBA" id="ARBA00002953"/>
    </source>
</evidence>
<evidence type="ECO:0000313" key="11">
    <source>
        <dbReference type="EMBL" id="MTL93785.1"/>
    </source>
</evidence>
<dbReference type="AlphaFoldDB" id="A0A6I3NB30"/>
<comment type="caution">
    <text evidence="11">The sequence shown here is derived from an EMBL/GenBank/DDBJ whole genome shotgun (WGS) entry which is preliminary data.</text>
</comment>
<dbReference type="InterPro" id="IPR013780">
    <property type="entry name" value="Glyco_hydro_b"/>
</dbReference>
<dbReference type="InterPro" id="IPR006407">
    <property type="entry name" value="GlgB"/>
</dbReference>
<evidence type="ECO:0000256" key="1">
    <source>
        <dbReference type="ARBA" id="ARBA00000826"/>
    </source>
</evidence>
<dbReference type="Gene3D" id="3.20.20.80">
    <property type="entry name" value="Glycosidases"/>
    <property type="match status" value="1"/>
</dbReference>
<dbReference type="GO" id="GO:0043169">
    <property type="term" value="F:cation binding"/>
    <property type="evidence" value="ECO:0007669"/>
    <property type="project" value="InterPro"/>
</dbReference>
<dbReference type="GO" id="GO:0005978">
    <property type="term" value="P:glycogen biosynthetic process"/>
    <property type="evidence" value="ECO:0007669"/>
    <property type="project" value="UniProtKB-UniRule"/>
</dbReference>
<comment type="catalytic activity">
    <reaction evidence="1 10">
        <text>Transfers a segment of a (1-&gt;4)-alpha-D-glucan chain to a primary hydroxy group in a similar glucan chain.</text>
        <dbReference type="EC" id="2.4.1.18"/>
    </reaction>
</comment>
<dbReference type="Pfam" id="PF02806">
    <property type="entry name" value="Alpha-amylase_C"/>
    <property type="match status" value="1"/>
</dbReference>
<keyword evidence="8 10" id="KW-0320">Glycogen biosynthesis</keyword>
<evidence type="ECO:0000256" key="7">
    <source>
        <dbReference type="ARBA" id="ARBA00022679"/>
    </source>
</evidence>
<dbReference type="Pfam" id="PF02922">
    <property type="entry name" value="CBM_48"/>
    <property type="match status" value="1"/>
</dbReference>
<dbReference type="SMART" id="SM00642">
    <property type="entry name" value="Aamy"/>
    <property type="match status" value="1"/>
</dbReference>
<evidence type="ECO:0000256" key="10">
    <source>
        <dbReference type="HAMAP-Rule" id="MF_00685"/>
    </source>
</evidence>
<dbReference type="InterPro" id="IPR004193">
    <property type="entry name" value="Glyco_hydro_13_N"/>
</dbReference>
<accession>A0A6I3NB30</accession>
<organism evidence="11">
    <name type="scientific">Turicibacter sanguinis</name>
    <dbReference type="NCBI Taxonomy" id="154288"/>
    <lineage>
        <taxon>Bacteria</taxon>
        <taxon>Bacillati</taxon>
        <taxon>Bacillota</taxon>
        <taxon>Erysipelotrichia</taxon>
        <taxon>Erysipelotrichales</taxon>
        <taxon>Turicibacteraceae</taxon>
        <taxon>Turicibacter</taxon>
    </lineage>
</organism>
<comment type="function">
    <text evidence="2 10">Catalyzes the formation of the alpha-1,6-glucosidic linkages in glycogen by scission of a 1,4-alpha-linked oligosaccharide from growing alpha-1,4-glucan chains and the subsequent attachment of the oligosaccharide to the alpha-1,6 position.</text>
</comment>
<dbReference type="InterPro" id="IPR037439">
    <property type="entry name" value="Branching_enzy"/>
</dbReference>
<dbReference type="PANTHER" id="PTHR43651">
    <property type="entry name" value="1,4-ALPHA-GLUCAN-BRANCHING ENZYME"/>
    <property type="match status" value="1"/>
</dbReference>
<proteinExistence type="inferred from homology"/>
<keyword evidence="6 10" id="KW-0328">Glycosyltransferase</keyword>
<dbReference type="InterPro" id="IPR006048">
    <property type="entry name" value="A-amylase/branching_C"/>
</dbReference>
<dbReference type="CDD" id="cd02855">
    <property type="entry name" value="E_set_GBE_prok_N"/>
    <property type="match status" value="1"/>
</dbReference>